<evidence type="ECO:0000256" key="1">
    <source>
        <dbReference type="SAM" id="MobiDB-lite"/>
    </source>
</evidence>
<dbReference type="PANTHER" id="PTHR43019">
    <property type="entry name" value="SERINE ENDOPROTEASE DEGS"/>
    <property type="match status" value="1"/>
</dbReference>
<feature type="compositionally biased region" description="Polar residues" evidence="1">
    <location>
        <begin position="334"/>
        <end position="367"/>
    </location>
</feature>
<dbReference type="InterPro" id="IPR027417">
    <property type="entry name" value="P-loop_NTPase"/>
</dbReference>
<feature type="compositionally biased region" description="Basic and acidic residues" evidence="1">
    <location>
        <begin position="1"/>
        <end position="13"/>
    </location>
</feature>
<organism evidence="2 3">
    <name type="scientific">Streptomyces pilosus</name>
    <dbReference type="NCBI Taxonomy" id="28893"/>
    <lineage>
        <taxon>Bacteria</taxon>
        <taxon>Bacillati</taxon>
        <taxon>Actinomycetota</taxon>
        <taxon>Actinomycetes</taxon>
        <taxon>Kitasatosporales</taxon>
        <taxon>Streptomycetaceae</taxon>
        <taxon>Streptomyces</taxon>
    </lineage>
</organism>
<evidence type="ECO:0008006" key="4">
    <source>
        <dbReference type="Google" id="ProtNLM"/>
    </source>
</evidence>
<dbReference type="Gene3D" id="2.40.10.120">
    <property type="match status" value="1"/>
</dbReference>
<feature type="region of interest" description="Disordered" evidence="1">
    <location>
        <begin position="333"/>
        <end position="374"/>
    </location>
</feature>
<dbReference type="EMBL" id="BMTU01000008">
    <property type="protein sequence ID" value="GGQ89703.1"/>
    <property type="molecule type" value="Genomic_DNA"/>
</dbReference>
<comment type="caution">
    <text evidence="2">The sequence shown here is derived from an EMBL/GenBank/DDBJ whole genome shotgun (WGS) entry which is preliminary data.</text>
</comment>
<reference evidence="2" key="2">
    <citation type="submission" date="2020-09" db="EMBL/GenBank/DDBJ databases">
        <authorList>
            <person name="Sun Q."/>
            <person name="Ohkuma M."/>
        </authorList>
    </citation>
    <scope>NUCLEOTIDE SEQUENCE</scope>
    <source>
        <strain evidence="2">JCM 4403</strain>
    </source>
</reference>
<feature type="region of interest" description="Disordered" evidence="1">
    <location>
        <begin position="707"/>
        <end position="737"/>
    </location>
</feature>
<proteinExistence type="predicted"/>
<reference evidence="2" key="1">
    <citation type="journal article" date="2014" name="Int. J. Syst. Evol. Microbiol.">
        <title>Complete genome sequence of Corynebacterium casei LMG S-19264T (=DSM 44701T), isolated from a smear-ripened cheese.</title>
        <authorList>
            <consortium name="US DOE Joint Genome Institute (JGI-PGF)"/>
            <person name="Walter F."/>
            <person name="Albersmeier A."/>
            <person name="Kalinowski J."/>
            <person name="Ruckert C."/>
        </authorList>
    </citation>
    <scope>NUCLEOTIDE SEQUENCE</scope>
    <source>
        <strain evidence="2">JCM 4403</strain>
    </source>
</reference>
<dbReference type="SUPFAM" id="SSF52540">
    <property type="entry name" value="P-loop containing nucleoside triphosphate hydrolases"/>
    <property type="match status" value="1"/>
</dbReference>
<keyword evidence="3" id="KW-1185">Reference proteome</keyword>
<feature type="compositionally biased region" description="Basic and acidic residues" evidence="1">
    <location>
        <begin position="30"/>
        <end position="52"/>
    </location>
</feature>
<evidence type="ECO:0000313" key="3">
    <source>
        <dbReference type="Proteomes" id="UP000656732"/>
    </source>
</evidence>
<sequence length="1314" mass="138122">MPSRIGSREERDVPGSPAVSSGAPGTCDFPRPRDRTDSSDGGRDPGRTEPSGRPRPAWAASEPSAGALMSLRDASGVFDAPGPPYPLGSPAGLHGTPDGSPAAPDRSVDDGLVRLHDLAGRPRGTGFVADHHGTVITSHEAVDGLPRLVLSAAGNRHCVVTADAVTPLPALDLALVRTEGLGVTPLPVSTRSGVGSGTYVWIAAGGWREARVLGTTAVTYTATDRPYPVAHALELAVGTAGRDALRLGGGAAGGPVLDARTGTVLGVLGTALRSAGSDVGFAVPLPPTAPALAGLLAENAATVPAHGTDLNLAGLVELTAAWNELQPAARGFTAGSTERTAAPTGRSTAPTWRTTGSPLPAGSTRSATHPDAGAAGYEATPARLAHLPAGFTPDTVFAAVPPAEPAVPSVRGEAAPSVPVECVERTAVLAEFAAFERGGATVLGLVGDPGSGRSTELAALATRRRRDGHPTLMLRGADLREHDRSLADAARRALDRAAAAVAATRVPVPATPDALGDLRPERLARLARTAGRPLLLLLDDPEHMPPGLFHRLPEWTAGTTRWLRDAGVRLVVACRAEYWEEAGWPEELLHRAQCRADGLPPCVTLGDLTPEEARDVRARHRIPEGAVTGTDARHPLTLRLLAEIRSALAGDAPDVPVRREDVLSAHLDLLCLRIATRLAAEHGLRGTAVRRLAATVAGRVHEAARRALGTGHGGLDREASEALFPPGADPERPGGPGTGWAAAALAEGLLVPAGSGHRFAHQELADWLQGLHLDLDGALRALVHHGHRTPPPTEPLPHHRVGPVAEALLLLARRHGTDRLASRLADLTHALDADPGSWWAARLLTTTLARVPDATPYTGVLRLLTDRIVAWREQRRTVPPELGPAFWTALRLPVEARCALLRRLVHADGPPCESGPRFLDAAARLLTTDPVAVLPYLVRWFEDERPLPATPHATVATAAQALLHTHRHEALDALTDALADSAHRRAGQLLTVLTEEEPAAMCRAADRWARDERPARRAAAITYGLRAAPYARDAADRTLLRYAALAVLVRATDRELHGGALALLVRDPDSRDRHLTRALAHFADGDPRIPPSALTDALATHPEPVLDAFRTRLARAADPAGTFHALADATTPALARDVAALLRDSTERRPELTGTVAAYADRRLDHGGPADRAVLRALLTGLLDDGPQPLRLVLAGVLTAPGTRASRPLRRELLDALLARESDPAVLEAVLRAAARTPGPEPRVLVHRTGLLLGRSPEGAARFERCLTDLGRHVPGFAVTVAGWLADAPRAWAPLVSPATRRTIEDLAGAGAPA</sequence>
<dbReference type="InterPro" id="IPR009003">
    <property type="entry name" value="Peptidase_S1_PA"/>
</dbReference>
<accession>A0A918BUT7</accession>
<dbReference type="PANTHER" id="PTHR43019:SF23">
    <property type="entry name" value="PROTEASE DO-LIKE 5, CHLOROPLASTIC"/>
    <property type="match status" value="1"/>
</dbReference>
<feature type="region of interest" description="Disordered" evidence="1">
    <location>
        <begin position="1"/>
        <end position="108"/>
    </location>
</feature>
<name>A0A918BUT7_9ACTN</name>
<dbReference type="SUPFAM" id="SSF50494">
    <property type="entry name" value="Trypsin-like serine proteases"/>
    <property type="match status" value="1"/>
</dbReference>
<gene>
    <name evidence="2" type="ORF">GCM10010280_41380</name>
</gene>
<dbReference type="Pfam" id="PF13365">
    <property type="entry name" value="Trypsin_2"/>
    <property type="match status" value="1"/>
</dbReference>
<protein>
    <recommendedName>
        <fullName evidence="4">Serine protease</fullName>
    </recommendedName>
</protein>
<dbReference type="Proteomes" id="UP000656732">
    <property type="component" value="Unassembled WGS sequence"/>
</dbReference>
<evidence type="ECO:0000313" key="2">
    <source>
        <dbReference type="EMBL" id="GGQ89703.1"/>
    </source>
</evidence>